<dbReference type="PRINTS" id="PR00035">
    <property type="entry name" value="HTHGNTR"/>
</dbReference>
<keyword evidence="2" id="KW-0238">DNA-binding</keyword>
<keyword evidence="3" id="KW-0804">Transcription</keyword>
<evidence type="ECO:0000256" key="2">
    <source>
        <dbReference type="ARBA" id="ARBA00023125"/>
    </source>
</evidence>
<dbReference type="Proteomes" id="UP001195196">
    <property type="component" value="Unassembled WGS sequence"/>
</dbReference>
<dbReference type="RefSeq" id="WP_005200774.1">
    <property type="nucleotide sequence ID" value="NZ_CP059694.1"/>
</dbReference>
<evidence type="ECO:0000313" key="6">
    <source>
        <dbReference type="EMBL" id="MDG6780640.1"/>
    </source>
</evidence>
<accession>A0AAW4G7S5</accession>
<proteinExistence type="predicted"/>
<dbReference type="SMART" id="SM00895">
    <property type="entry name" value="FCD"/>
    <property type="match status" value="1"/>
</dbReference>
<comment type="caution">
    <text evidence="5">The sequence shown here is derived from an EMBL/GenBank/DDBJ whole genome shotgun (WGS) entry which is preliminary data.</text>
</comment>
<feature type="domain" description="HTH gntR-type" evidence="4">
    <location>
        <begin position="2"/>
        <end position="69"/>
    </location>
</feature>
<gene>
    <name evidence="5" type="ORF">JTZ10_17890</name>
    <name evidence="6" type="ORF">QBL07_07300</name>
</gene>
<dbReference type="InterPro" id="IPR000524">
    <property type="entry name" value="Tscrpt_reg_HTH_GntR"/>
</dbReference>
<dbReference type="SMART" id="SM00345">
    <property type="entry name" value="HTH_GNTR"/>
    <property type="match status" value="1"/>
</dbReference>
<evidence type="ECO:0000259" key="4">
    <source>
        <dbReference type="PROSITE" id="PS50949"/>
    </source>
</evidence>
<reference evidence="5" key="1">
    <citation type="submission" date="2021-02" db="EMBL/GenBank/DDBJ databases">
        <title>Taxonomy, biology and ecology of Rhodococcus bacteria occurring in California pistachio and other woody hosts as revealed by genome sequence analyses.</title>
        <authorList>
            <person name="Riely B."/>
            <person name="Gai Y."/>
        </authorList>
    </citation>
    <scope>NUCLEOTIDE SEQUENCE</scope>
    <source>
        <strain evidence="5">BP-295</strain>
    </source>
</reference>
<evidence type="ECO:0000256" key="1">
    <source>
        <dbReference type="ARBA" id="ARBA00023015"/>
    </source>
</evidence>
<dbReference type="InterPro" id="IPR011711">
    <property type="entry name" value="GntR_C"/>
</dbReference>
<dbReference type="InterPro" id="IPR036390">
    <property type="entry name" value="WH_DNA-bd_sf"/>
</dbReference>
<dbReference type="EMBL" id="JARUXG010000003">
    <property type="protein sequence ID" value="MDG6780640.1"/>
    <property type="molecule type" value="Genomic_DNA"/>
</dbReference>
<dbReference type="CDD" id="cd07377">
    <property type="entry name" value="WHTH_GntR"/>
    <property type="match status" value="1"/>
</dbReference>
<dbReference type="Pfam" id="PF00392">
    <property type="entry name" value="GntR"/>
    <property type="match status" value="1"/>
</dbReference>
<sequence>MSQASQRATDLLRAKILEGRWGPGDRLAEVELAEILEVSRTPVREALSRLAVEGLVEMSPNKGARVATWSEARLNEIFDLRLLLEPVATGKAVGRLDDAEIDELEELAVRMFEHGRPGGDRDFSEIARLNRKFHATLIEKAESLQLEATLTSVRHISLATRNYQHFTEDSLSRSLSHHFEIVAAVRAGNSDWVEAVMRCHLHNARTAMLGAMSNPTIGADNTRDGIGAILA</sequence>
<dbReference type="PROSITE" id="PS50949">
    <property type="entry name" value="HTH_GNTR"/>
    <property type="match status" value="1"/>
</dbReference>
<dbReference type="InterPro" id="IPR008920">
    <property type="entry name" value="TF_FadR/GntR_C"/>
</dbReference>
<dbReference type="PANTHER" id="PTHR43537:SF24">
    <property type="entry name" value="GLUCONATE OPERON TRANSCRIPTIONAL REPRESSOR"/>
    <property type="match status" value="1"/>
</dbReference>
<dbReference type="Gene3D" id="1.10.10.10">
    <property type="entry name" value="Winged helix-like DNA-binding domain superfamily/Winged helix DNA-binding domain"/>
    <property type="match status" value="1"/>
</dbReference>
<organism evidence="5 7">
    <name type="scientific">Gordonia rubripertincta</name>
    <name type="common">Rhodococcus corallinus</name>
    <dbReference type="NCBI Taxonomy" id="36822"/>
    <lineage>
        <taxon>Bacteria</taxon>
        <taxon>Bacillati</taxon>
        <taxon>Actinomycetota</taxon>
        <taxon>Actinomycetes</taxon>
        <taxon>Mycobacteriales</taxon>
        <taxon>Gordoniaceae</taxon>
        <taxon>Gordonia</taxon>
    </lineage>
</organism>
<keyword evidence="1" id="KW-0805">Transcription regulation</keyword>
<dbReference type="SUPFAM" id="SSF46785">
    <property type="entry name" value="Winged helix' DNA-binding domain"/>
    <property type="match status" value="1"/>
</dbReference>
<dbReference type="Gene3D" id="1.20.120.530">
    <property type="entry name" value="GntR ligand-binding domain-like"/>
    <property type="match status" value="1"/>
</dbReference>
<dbReference type="InterPro" id="IPR036388">
    <property type="entry name" value="WH-like_DNA-bd_sf"/>
</dbReference>
<evidence type="ECO:0000256" key="3">
    <source>
        <dbReference type="ARBA" id="ARBA00023163"/>
    </source>
</evidence>
<dbReference type="EMBL" id="JAFFGU010000010">
    <property type="protein sequence ID" value="MBM7279622.1"/>
    <property type="molecule type" value="Genomic_DNA"/>
</dbReference>
<dbReference type="PANTHER" id="PTHR43537">
    <property type="entry name" value="TRANSCRIPTIONAL REGULATOR, GNTR FAMILY"/>
    <property type="match status" value="1"/>
</dbReference>
<evidence type="ECO:0000313" key="7">
    <source>
        <dbReference type="Proteomes" id="UP001195196"/>
    </source>
</evidence>
<dbReference type="SUPFAM" id="SSF48008">
    <property type="entry name" value="GntR ligand-binding domain-like"/>
    <property type="match status" value="1"/>
</dbReference>
<dbReference type="AlphaFoldDB" id="A0AAW4G7S5"/>
<dbReference type="GO" id="GO:0003677">
    <property type="term" value="F:DNA binding"/>
    <property type="evidence" value="ECO:0007669"/>
    <property type="project" value="UniProtKB-KW"/>
</dbReference>
<dbReference type="GO" id="GO:0003700">
    <property type="term" value="F:DNA-binding transcription factor activity"/>
    <property type="evidence" value="ECO:0007669"/>
    <property type="project" value="InterPro"/>
</dbReference>
<protein>
    <submittedName>
        <fullName evidence="5">GntR family transcriptional regulator</fullName>
    </submittedName>
</protein>
<dbReference type="Pfam" id="PF07729">
    <property type="entry name" value="FCD"/>
    <property type="match status" value="1"/>
</dbReference>
<reference evidence="6" key="2">
    <citation type="submission" date="2023-04" db="EMBL/GenBank/DDBJ databases">
        <title>Characterization and analysis of the complete genome of Gordonia rubripertincta 112, the degrader of aromatic and aliphatic compounds.</title>
        <authorList>
            <person name="Frantsuzova E."/>
            <person name="Bogun A."/>
            <person name="Delegan Y."/>
        </authorList>
    </citation>
    <scope>NUCLEOTIDE SEQUENCE</scope>
    <source>
        <strain evidence="6">112</strain>
    </source>
</reference>
<evidence type="ECO:0000313" key="5">
    <source>
        <dbReference type="EMBL" id="MBM7279622.1"/>
    </source>
</evidence>
<name>A0AAW4G7S5_GORRU</name>